<dbReference type="PIRSF" id="PIRSF033093">
    <property type="entry name" value="UCP_ML1119"/>
    <property type="match status" value="1"/>
</dbReference>
<evidence type="ECO:0000259" key="2">
    <source>
        <dbReference type="Pfam" id="PF00149"/>
    </source>
</evidence>
<organism evidence="3 4">
    <name type="scientific">Ornithinimicrobium kibberense</name>
    <dbReference type="NCBI Taxonomy" id="282060"/>
    <lineage>
        <taxon>Bacteria</taxon>
        <taxon>Bacillati</taxon>
        <taxon>Actinomycetota</taxon>
        <taxon>Actinomycetes</taxon>
        <taxon>Micrococcales</taxon>
        <taxon>Ornithinimicrobiaceae</taxon>
        <taxon>Ornithinimicrobium</taxon>
    </lineage>
</organism>
<name>A0ABV5V0W6_9MICO</name>
<keyword evidence="4" id="KW-1185">Reference proteome</keyword>
<feature type="region of interest" description="Disordered" evidence="1">
    <location>
        <begin position="362"/>
        <end position="383"/>
    </location>
</feature>
<gene>
    <name evidence="3" type="ORF">ACFFN0_05295</name>
</gene>
<keyword evidence="3" id="KW-0540">Nuclease</keyword>
<reference evidence="3 4" key="1">
    <citation type="submission" date="2024-09" db="EMBL/GenBank/DDBJ databases">
        <authorList>
            <person name="Sun Q."/>
            <person name="Mori K."/>
        </authorList>
    </citation>
    <scope>NUCLEOTIDE SEQUENCE [LARGE SCALE GENOMIC DNA]</scope>
    <source>
        <strain evidence="3 4">JCM 12763</strain>
    </source>
</reference>
<dbReference type="Proteomes" id="UP001589613">
    <property type="component" value="Unassembled WGS sequence"/>
</dbReference>
<dbReference type="InterPro" id="IPR014577">
    <property type="entry name" value="UCP033093_metalloPase"/>
</dbReference>
<sequence>MGVRLLHTADWQIGMTRRFLEPEAQARFTAARADAVRRLGGVARDQGCDLVVVCGDVFESNHLTPQTVRRALDALRSVPVPVYLLPGNHDPLDAASIYRSELFRTEAPDHVHVLDRAGIHEVAPGVELVAAPWESKHPGRDLVAEALATVPSGPAPDGVVRVVVGHGAVDELDPDRRSDSTIRTGPLVAALEEGRVHYVALGDRHSRTTVAGRTDLRYSGAPEPTRETEVAPGDVLVVDLDPRREEVARVTPHRVATWSFRVVDRRVDGQPDLAALDRELDDLPDKDRTIVHLQLAGTLTVPDLARLDALRERHRDQLGALVERDRHQDVVVVEGDDDAWETLTVGGFIAAAAAEIQVAARAGGPPSVPTATAGPGRGAASASTFVAGRPDDEESARDALALLYRLTRGSA</sequence>
<feature type="domain" description="Calcineurin-like phosphoesterase" evidence="2">
    <location>
        <begin position="4"/>
        <end position="206"/>
    </location>
</feature>
<keyword evidence="3" id="KW-0269">Exonuclease</keyword>
<evidence type="ECO:0000256" key="1">
    <source>
        <dbReference type="SAM" id="MobiDB-lite"/>
    </source>
</evidence>
<dbReference type="InterPro" id="IPR029052">
    <property type="entry name" value="Metallo-depent_PP-like"/>
</dbReference>
<evidence type="ECO:0000313" key="4">
    <source>
        <dbReference type="Proteomes" id="UP001589613"/>
    </source>
</evidence>
<dbReference type="InterPro" id="IPR004843">
    <property type="entry name" value="Calcineurin-like_PHP"/>
</dbReference>
<dbReference type="EMBL" id="JBHMAX010000012">
    <property type="protein sequence ID" value="MFB9731450.1"/>
    <property type="molecule type" value="Genomic_DNA"/>
</dbReference>
<accession>A0ABV5V0W6</accession>
<dbReference type="InterPro" id="IPR050535">
    <property type="entry name" value="DNA_Repair-Maintenance_Comp"/>
</dbReference>
<proteinExistence type="predicted"/>
<protein>
    <submittedName>
        <fullName evidence="3">Exonuclease SbcCD subunit D</fullName>
    </submittedName>
</protein>
<dbReference type="RefSeq" id="WP_238330210.1">
    <property type="nucleotide sequence ID" value="NZ_JBHMAX010000012.1"/>
</dbReference>
<keyword evidence="3" id="KW-0378">Hydrolase</keyword>
<dbReference type="GO" id="GO:0004527">
    <property type="term" value="F:exonuclease activity"/>
    <property type="evidence" value="ECO:0007669"/>
    <property type="project" value="UniProtKB-KW"/>
</dbReference>
<dbReference type="SUPFAM" id="SSF56300">
    <property type="entry name" value="Metallo-dependent phosphatases"/>
    <property type="match status" value="1"/>
</dbReference>
<comment type="caution">
    <text evidence="3">The sequence shown here is derived from an EMBL/GenBank/DDBJ whole genome shotgun (WGS) entry which is preliminary data.</text>
</comment>
<dbReference type="PANTHER" id="PTHR30337:SF0">
    <property type="entry name" value="NUCLEASE SBCCD SUBUNIT D"/>
    <property type="match status" value="1"/>
</dbReference>
<dbReference type="Gene3D" id="3.60.21.10">
    <property type="match status" value="1"/>
</dbReference>
<evidence type="ECO:0000313" key="3">
    <source>
        <dbReference type="EMBL" id="MFB9731450.1"/>
    </source>
</evidence>
<dbReference type="Pfam" id="PF00149">
    <property type="entry name" value="Metallophos"/>
    <property type="match status" value="1"/>
</dbReference>
<dbReference type="PANTHER" id="PTHR30337">
    <property type="entry name" value="COMPONENT OF ATP-DEPENDENT DSDNA EXONUCLEASE"/>
    <property type="match status" value="1"/>
</dbReference>
<feature type="compositionally biased region" description="Low complexity" evidence="1">
    <location>
        <begin position="369"/>
        <end position="383"/>
    </location>
</feature>